<dbReference type="InterPro" id="IPR017911">
    <property type="entry name" value="MacB-like_ATP-bd"/>
</dbReference>
<gene>
    <name evidence="6" type="ORF">BI364_03505</name>
</gene>
<dbReference type="CDD" id="cd03255">
    <property type="entry name" value="ABC_MJ0796_LolCDE_FtsE"/>
    <property type="match status" value="1"/>
</dbReference>
<dbReference type="AlphaFoldDB" id="A0A1D8ISX0"/>
<reference evidence="7" key="1">
    <citation type="submission" date="2016-09" db="EMBL/GenBank/DDBJ databases">
        <title>Acidihalobacter prosperus F5.</title>
        <authorList>
            <person name="Khaleque H.N."/>
            <person name="Ramsay J.P."/>
            <person name="Kaksonen A.H."/>
            <person name="Boxall N.J."/>
            <person name="Watkin E.L.J."/>
        </authorList>
    </citation>
    <scope>NUCLEOTIDE SEQUENCE [LARGE SCALE GENOMIC DNA]</scope>
    <source>
        <strain evidence="7">F5</strain>
    </source>
</reference>
<evidence type="ECO:0000313" key="7">
    <source>
        <dbReference type="Proteomes" id="UP000095401"/>
    </source>
</evidence>
<keyword evidence="7" id="KW-1185">Reference proteome</keyword>
<proteinExistence type="inferred from homology"/>
<dbReference type="FunFam" id="3.40.50.300:FF:000032">
    <property type="entry name" value="Export ABC transporter ATP-binding protein"/>
    <property type="match status" value="1"/>
</dbReference>
<dbReference type="KEGG" id="aprs:BI364_03505"/>
<dbReference type="GO" id="GO:0005524">
    <property type="term" value="F:ATP binding"/>
    <property type="evidence" value="ECO:0007669"/>
    <property type="project" value="UniProtKB-KW"/>
</dbReference>
<dbReference type="InterPro" id="IPR003593">
    <property type="entry name" value="AAA+_ATPase"/>
</dbReference>
<dbReference type="SUPFAM" id="SSF52540">
    <property type="entry name" value="P-loop containing nucleoside triphosphate hydrolases"/>
    <property type="match status" value="1"/>
</dbReference>
<dbReference type="PROSITE" id="PS00211">
    <property type="entry name" value="ABC_TRANSPORTER_1"/>
    <property type="match status" value="1"/>
</dbReference>
<dbReference type="GO" id="GO:0005886">
    <property type="term" value="C:plasma membrane"/>
    <property type="evidence" value="ECO:0007669"/>
    <property type="project" value="TreeGrafter"/>
</dbReference>
<dbReference type="PANTHER" id="PTHR24220:SF86">
    <property type="entry name" value="ABC TRANSPORTER ABCH.1"/>
    <property type="match status" value="1"/>
</dbReference>
<keyword evidence="2" id="KW-0547">Nucleotide-binding</keyword>
<dbReference type="InterPro" id="IPR027417">
    <property type="entry name" value="P-loop_NTPase"/>
</dbReference>
<comment type="similarity">
    <text evidence="4">Belongs to the ABC transporter superfamily. Macrolide exporter (TC 3.A.1.122) family.</text>
</comment>
<dbReference type="Pfam" id="PF00005">
    <property type="entry name" value="ABC_tran"/>
    <property type="match status" value="1"/>
</dbReference>
<dbReference type="InterPro" id="IPR017871">
    <property type="entry name" value="ABC_transporter-like_CS"/>
</dbReference>
<evidence type="ECO:0000259" key="5">
    <source>
        <dbReference type="PROSITE" id="PS50893"/>
    </source>
</evidence>
<dbReference type="InterPro" id="IPR003439">
    <property type="entry name" value="ABC_transporter-like_ATP-bd"/>
</dbReference>
<accession>A0A1D8ISX0</accession>
<dbReference type="PROSITE" id="PS50893">
    <property type="entry name" value="ABC_TRANSPORTER_2"/>
    <property type="match status" value="1"/>
</dbReference>
<sequence length="238" mass="25725">MAQATEADVDTPVIALNGLCRSFRLGDETVHALQDVSLRIVRGEYIAIMGPSGSGKSTLLNILGLLDRPSTGQYLLDGVETTTLGDASQSAVRHRKIGFVFQFFHLIPRLTAYENIELPLILGGIPAVVRRPRVQQALDNLGLSDRARHRPEQLSGGQRQRVAIARATIMEPEVILADEPTGNLDSASGSDVIDILEALNARGITLIVVTHDANVGARAKRLVRFVDGHIVDDEIRAG</sequence>
<evidence type="ECO:0000256" key="4">
    <source>
        <dbReference type="ARBA" id="ARBA00038388"/>
    </source>
</evidence>
<dbReference type="EMBL" id="CP017415">
    <property type="protein sequence ID" value="AOU99513.1"/>
    <property type="molecule type" value="Genomic_DNA"/>
</dbReference>
<dbReference type="PANTHER" id="PTHR24220">
    <property type="entry name" value="IMPORT ATP-BINDING PROTEIN"/>
    <property type="match status" value="1"/>
</dbReference>
<protein>
    <submittedName>
        <fullName evidence="6">Macrolide ABC transporter ATP-binding protein</fullName>
    </submittedName>
</protein>
<evidence type="ECO:0000256" key="3">
    <source>
        <dbReference type="ARBA" id="ARBA00022840"/>
    </source>
</evidence>
<dbReference type="GO" id="GO:1902495">
    <property type="term" value="C:transmembrane transporter complex"/>
    <property type="evidence" value="ECO:0007669"/>
    <property type="project" value="UniProtKB-ARBA"/>
</dbReference>
<dbReference type="GO" id="GO:0016887">
    <property type="term" value="F:ATP hydrolysis activity"/>
    <property type="evidence" value="ECO:0007669"/>
    <property type="project" value="InterPro"/>
</dbReference>
<organism evidence="6 7">
    <name type="scientific">Acidihalobacter yilgarnensis</name>
    <dbReference type="NCBI Taxonomy" id="2819280"/>
    <lineage>
        <taxon>Bacteria</taxon>
        <taxon>Pseudomonadati</taxon>
        <taxon>Pseudomonadota</taxon>
        <taxon>Gammaproteobacteria</taxon>
        <taxon>Chromatiales</taxon>
        <taxon>Ectothiorhodospiraceae</taxon>
        <taxon>Acidihalobacter</taxon>
    </lineage>
</organism>
<dbReference type="InterPro" id="IPR015854">
    <property type="entry name" value="ABC_transpr_LolD-like"/>
</dbReference>
<dbReference type="SMART" id="SM00382">
    <property type="entry name" value="AAA"/>
    <property type="match status" value="1"/>
</dbReference>
<dbReference type="Gene3D" id="3.40.50.300">
    <property type="entry name" value="P-loop containing nucleotide triphosphate hydrolases"/>
    <property type="match status" value="1"/>
</dbReference>
<feature type="domain" description="ABC transporter" evidence="5">
    <location>
        <begin position="14"/>
        <end position="235"/>
    </location>
</feature>
<dbReference type="Proteomes" id="UP000095401">
    <property type="component" value="Chromosome"/>
</dbReference>
<evidence type="ECO:0000313" key="6">
    <source>
        <dbReference type="EMBL" id="AOU99513.1"/>
    </source>
</evidence>
<name>A0A1D8ISX0_9GAMM</name>
<evidence type="ECO:0000256" key="1">
    <source>
        <dbReference type="ARBA" id="ARBA00022448"/>
    </source>
</evidence>
<dbReference type="GO" id="GO:0022857">
    <property type="term" value="F:transmembrane transporter activity"/>
    <property type="evidence" value="ECO:0007669"/>
    <property type="project" value="TreeGrafter"/>
</dbReference>
<evidence type="ECO:0000256" key="2">
    <source>
        <dbReference type="ARBA" id="ARBA00022741"/>
    </source>
</evidence>
<keyword evidence="3 6" id="KW-0067">ATP-binding</keyword>
<keyword evidence="1" id="KW-0813">Transport</keyword>